<gene>
    <name evidence="1" type="ORF">E0946_07135</name>
</gene>
<dbReference type="EMBL" id="SMOG01000050">
    <property type="protein sequence ID" value="TDF72426.1"/>
    <property type="molecule type" value="Genomic_DNA"/>
</dbReference>
<keyword evidence="2" id="KW-1185">Reference proteome</keyword>
<reference evidence="1" key="1">
    <citation type="submission" date="2019-03" db="EMBL/GenBank/DDBJ databases">
        <title>Candidatus Syntrophosphaera thermopropionivorans: a novel player in syntrophic propionate oxidation during anaerobic digestion.</title>
        <authorList>
            <person name="Dyksma S."/>
        </authorList>
    </citation>
    <scope>NUCLEOTIDE SEQUENCE</scope>
    <source>
        <strain evidence="1">W5</strain>
    </source>
</reference>
<name>A0AC61QHI4_9BACT</name>
<evidence type="ECO:0000313" key="2">
    <source>
        <dbReference type="Proteomes" id="UP000294588"/>
    </source>
</evidence>
<accession>A0AC61QHI4</accession>
<sequence length="436" mass="49176">MDNKEYFHAVHIIEDNCTGCTSCVRVCATEAIRVRNRKAHIDPARCVDCGNCIVACKFHAIIPQSDPLELINKFKYKVAIVSTSYFGQFSEDISYEVAKQAIYELGFDQVEEEAMVTDFMIQMIRDYVRKHRDKRPILSSNCPTVVRLIQLKFPSLLPNIFQIEAPMSILTRYLRDKIQKEKGLKEDEIGIFLIVPCPAHVTAVHQPEGAYKHLQDGAFAISMIYGKVHEHIKRLQNQPTPDIVTYPKGLTWALSGVQADLVDCEDIRALSVNGIDNVIEILSRVEDHYLDQYDYIVLRSCTNGCVGGFFNVENPFVAMSRIKKMIKEGKDTPTDLSELELLYKAGEFAVAPLSPRPIMELDKDIKTAIVKMKQLNEILTTLPGLNCCACGSPSCYALAEDIVQGKATIDDCLVLLKRHTLENIQDDILKKNKSKE</sequence>
<evidence type="ECO:0000313" key="1">
    <source>
        <dbReference type="EMBL" id="TDF72426.1"/>
    </source>
</evidence>
<dbReference type="Proteomes" id="UP000294588">
    <property type="component" value="Unassembled WGS sequence"/>
</dbReference>
<comment type="caution">
    <text evidence="1">The sequence shown here is derived from an EMBL/GenBank/DDBJ whole genome shotgun (WGS) entry which is preliminary data.</text>
</comment>
<proteinExistence type="predicted"/>
<protein>
    <submittedName>
        <fullName evidence="1">4Fe-4S dicluster domain-containing protein</fullName>
    </submittedName>
</protein>
<organism evidence="1 2">
    <name type="scientific">Candidatus Syntrophosphaera thermopropionivorans</name>
    <dbReference type="NCBI Taxonomy" id="2593015"/>
    <lineage>
        <taxon>Bacteria</taxon>
        <taxon>Pseudomonadati</taxon>
        <taxon>Candidatus Cloacimonadota</taxon>
        <taxon>Candidatus Cloacimonadia</taxon>
        <taxon>Candidatus Cloacimonadales</taxon>
        <taxon>Candidatus Cloacimonadaceae</taxon>
        <taxon>Candidatus Syntrophosphaera</taxon>
    </lineage>
</organism>